<dbReference type="EMBL" id="DSVQ01000003">
    <property type="protein sequence ID" value="HGT37856.1"/>
    <property type="molecule type" value="Genomic_DNA"/>
</dbReference>
<feature type="chain" id="PRO_5028025181" description="Periplasmic heavy metal sensor" evidence="3">
    <location>
        <begin position="23"/>
        <end position="124"/>
    </location>
</feature>
<feature type="coiled-coil region" evidence="1">
    <location>
        <begin position="63"/>
        <end position="97"/>
    </location>
</feature>
<dbReference type="AlphaFoldDB" id="A0A7C4LJ23"/>
<gene>
    <name evidence="4" type="ORF">ENS64_01095</name>
</gene>
<proteinExistence type="predicted"/>
<protein>
    <recommendedName>
        <fullName evidence="5">Periplasmic heavy metal sensor</fullName>
    </recommendedName>
</protein>
<accession>A0A7C4LJ23</accession>
<evidence type="ECO:0000256" key="3">
    <source>
        <dbReference type="SAM" id="SignalP"/>
    </source>
</evidence>
<evidence type="ECO:0000256" key="2">
    <source>
        <dbReference type="SAM" id="MobiDB-lite"/>
    </source>
</evidence>
<evidence type="ECO:0000313" key="4">
    <source>
        <dbReference type="EMBL" id="HGT37856.1"/>
    </source>
</evidence>
<keyword evidence="3" id="KW-0732">Signal</keyword>
<evidence type="ECO:0008006" key="5">
    <source>
        <dbReference type="Google" id="ProtNLM"/>
    </source>
</evidence>
<evidence type="ECO:0000256" key="1">
    <source>
        <dbReference type="SAM" id="Coils"/>
    </source>
</evidence>
<keyword evidence="1" id="KW-0175">Coiled coil</keyword>
<organism evidence="4">
    <name type="scientific">Schlesneria paludicola</name>
    <dbReference type="NCBI Taxonomy" id="360056"/>
    <lineage>
        <taxon>Bacteria</taxon>
        <taxon>Pseudomonadati</taxon>
        <taxon>Planctomycetota</taxon>
        <taxon>Planctomycetia</taxon>
        <taxon>Planctomycetales</taxon>
        <taxon>Planctomycetaceae</taxon>
        <taxon>Schlesneria</taxon>
    </lineage>
</organism>
<feature type="signal peptide" evidence="3">
    <location>
        <begin position="1"/>
        <end position="22"/>
    </location>
</feature>
<comment type="caution">
    <text evidence="4">The sequence shown here is derived from an EMBL/GenBank/DDBJ whole genome shotgun (WGS) entry which is preliminary data.</text>
</comment>
<reference evidence="4" key="1">
    <citation type="journal article" date="2020" name="mSystems">
        <title>Genome- and Community-Level Interaction Insights into Carbon Utilization and Element Cycling Functions of Hydrothermarchaeota in Hydrothermal Sediment.</title>
        <authorList>
            <person name="Zhou Z."/>
            <person name="Liu Y."/>
            <person name="Xu W."/>
            <person name="Pan J."/>
            <person name="Luo Z.H."/>
            <person name="Li M."/>
        </authorList>
    </citation>
    <scope>NUCLEOTIDE SEQUENCE [LARGE SCALE GENOMIC DNA]</scope>
    <source>
        <strain evidence="4">SpSt-508</strain>
    </source>
</reference>
<sequence length="124" mass="13560">MTARQMWGAGLVALVVCGFVAAQDAGKSASKKDAAEKVTGRLPNNYGRLGLSDAQRQNIYKIQAKYQEQIEALTKQLEALRQKRDTEIEAVLTAEQKTKLQELQAESAKKKASTKPKSEPDGTP</sequence>
<name>A0A7C4LJ23_9PLAN</name>
<feature type="region of interest" description="Disordered" evidence="2">
    <location>
        <begin position="102"/>
        <end position="124"/>
    </location>
</feature>